<reference evidence="2 3" key="1">
    <citation type="submission" date="2020-08" db="EMBL/GenBank/DDBJ databases">
        <title>Genome public.</title>
        <authorList>
            <person name="Liu C."/>
            <person name="Sun Q."/>
        </authorList>
    </citation>
    <scope>NUCLEOTIDE SEQUENCE [LARGE SCALE GENOMIC DNA]</scope>
    <source>
        <strain evidence="2 3">NSJ-6</strain>
    </source>
</reference>
<dbReference type="PANTHER" id="PTHR43190">
    <property type="entry name" value="N-ACETYL-D-GLUCOSAMINE KINASE"/>
    <property type="match status" value="1"/>
</dbReference>
<dbReference type="CDD" id="cd24007">
    <property type="entry name" value="ASKHA_NBD_eukNAGK-like"/>
    <property type="match status" value="1"/>
</dbReference>
<dbReference type="PANTHER" id="PTHR43190:SF3">
    <property type="entry name" value="N-ACETYL-D-GLUCOSAMINE KINASE"/>
    <property type="match status" value="1"/>
</dbReference>
<name>A0ABR7DHZ3_9CLOT</name>
<gene>
    <name evidence="2" type="ORF">H8S20_17800</name>
</gene>
<keyword evidence="3" id="KW-1185">Reference proteome</keyword>
<protein>
    <recommendedName>
        <fullName evidence="1">ATPase BadF/BadG/BcrA/BcrD type domain-containing protein</fullName>
    </recommendedName>
</protein>
<evidence type="ECO:0000313" key="3">
    <source>
        <dbReference type="Proteomes" id="UP000596929"/>
    </source>
</evidence>
<dbReference type="InterPro" id="IPR052519">
    <property type="entry name" value="Euk-type_GlcNAc_Kinase"/>
</dbReference>
<dbReference type="InterPro" id="IPR002731">
    <property type="entry name" value="ATPase_BadF"/>
</dbReference>
<dbReference type="Proteomes" id="UP000596929">
    <property type="component" value="Unassembled WGS sequence"/>
</dbReference>
<sequence length="321" mass="35507">MRKFLVCDGGGTKTDFLVFNEIGETLAYCQKGGANAKFLDEDIAINNVISGIDECLKISKTSLDEITKIKLFIPGFEACINEVKSKLEVNDIECLSDIDNAFYGALGKAHGIVVLSGTGSFAVGVSKENKKVITGGWGPLVGDKGSGYHIGLMCLEHLAYFYDNEIKDSKMRELALNKFNISNEFAMRDIIYSKTFNREQVAEFCKVVSKSASEGDFYALGILKEAARELVKLVEAVNERLGNESLPVTLIGGVSKIGNLFIDILKEELTKNCSNLNYVNPKYNPLVGAMLYVLYNEIEVDVESNEINENLKKYEEEYSLC</sequence>
<evidence type="ECO:0000313" key="2">
    <source>
        <dbReference type="EMBL" id="MBC5630710.1"/>
    </source>
</evidence>
<dbReference type="InterPro" id="IPR043129">
    <property type="entry name" value="ATPase_NBD"/>
</dbReference>
<dbReference type="EMBL" id="JACOOO010000042">
    <property type="protein sequence ID" value="MBC5630710.1"/>
    <property type="molecule type" value="Genomic_DNA"/>
</dbReference>
<dbReference type="Pfam" id="PF01869">
    <property type="entry name" value="BcrAD_BadFG"/>
    <property type="match status" value="1"/>
</dbReference>
<dbReference type="SUPFAM" id="SSF53067">
    <property type="entry name" value="Actin-like ATPase domain"/>
    <property type="match status" value="2"/>
</dbReference>
<evidence type="ECO:0000259" key="1">
    <source>
        <dbReference type="Pfam" id="PF01869"/>
    </source>
</evidence>
<dbReference type="RefSeq" id="WP_186860957.1">
    <property type="nucleotide sequence ID" value="NZ_JACOOO010000042.1"/>
</dbReference>
<dbReference type="Gene3D" id="3.30.420.40">
    <property type="match status" value="2"/>
</dbReference>
<proteinExistence type="predicted"/>
<comment type="caution">
    <text evidence="2">The sequence shown here is derived from an EMBL/GenBank/DDBJ whole genome shotgun (WGS) entry which is preliminary data.</text>
</comment>
<organism evidence="2 3">
    <name type="scientific">Clostridium hominis</name>
    <dbReference type="NCBI Taxonomy" id="2763036"/>
    <lineage>
        <taxon>Bacteria</taxon>
        <taxon>Bacillati</taxon>
        <taxon>Bacillota</taxon>
        <taxon>Clostridia</taxon>
        <taxon>Eubacteriales</taxon>
        <taxon>Clostridiaceae</taxon>
        <taxon>Clostridium</taxon>
    </lineage>
</organism>
<accession>A0ABR7DHZ3</accession>
<feature type="domain" description="ATPase BadF/BadG/BcrA/BcrD type" evidence="1">
    <location>
        <begin position="8"/>
        <end position="292"/>
    </location>
</feature>